<dbReference type="Pfam" id="PF07715">
    <property type="entry name" value="Plug"/>
    <property type="match status" value="1"/>
</dbReference>
<evidence type="ECO:0000256" key="5">
    <source>
        <dbReference type="ARBA" id="ARBA00022496"/>
    </source>
</evidence>
<keyword evidence="12 20" id="KW-0675">Receptor</keyword>
<dbReference type="PANTHER" id="PTHR32552">
    <property type="entry name" value="FERRICHROME IRON RECEPTOR-RELATED"/>
    <property type="match status" value="1"/>
</dbReference>
<dbReference type="InterPro" id="IPR011662">
    <property type="entry name" value="Secretin/TonB_short_N"/>
</dbReference>
<dbReference type="InterPro" id="IPR000531">
    <property type="entry name" value="Beta-barrel_TonB"/>
</dbReference>
<feature type="short sequence motif" description="TonB C-terminal box" evidence="15">
    <location>
        <begin position="794"/>
        <end position="811"/>
    </location>
</feature>
<evidence type="ECO:0000256" key="7">
    <source>
        <dbReference type="ARBA" id="ARBA00022729"/>
    </source>
</evidence>
<comment type="subcellular location">
    <subcellularLocation>
        <location evidence="1 14">Cell outer membrane</location>
        <topology evidence="1 14">Multi-pass membrane protein</topology>
    </subcellularLocation>
</comment>
<comment type="caution">
    <text evidence="20">The sequence shown here is derived from an EMBL/GenBank/DDBJ whole genome shotgun (WGS) entry which is preliminary data.</text>
</comment>
<evidence type="ECO:0000256" key="14">
    <source>
        <dbReference type="PROSITE-ProRule" id="PRU01360"/>
    </source>
</evidence>
<keyword evidence="11 14" id="KW-0472">Membrane</keyword>
<comment type="similarity">
    <text evidence="2 14 16">Belongs to the TonB-dependent receptor family.</text>
</comment>
<dbReference type="Gene3D" id="3.55.50.30">
    <property type="match status" value="1"/>
</dbReference>
<evidence type="ECO:0000256" key="3">
    <source>
        <dbReference type="ARBA" id="ARBA00022448"/>
    </source>
</evidence>
<feature type="signal peptide" evidence="18">
    <location>
        <begin position="1"/>
        <end position="40"/>
    </location>
</feature>
<evidence type="ECO:0000259" key="19">
    <source>
        <dbReference type="SMART" id="SM00965"/>
    </source>
</evidence>
<feature type="region of interest" description="Disordered" evidence="17">
    <location>
        <begin position="494"/>
        <end position="524"/>
    </location>
</feature>
<evidence type="ECO:0000256" key="11">
    <source>
        <dbReference type="ARBA" id="ARBA00023136"/>
    </source>
</evidence>
<evidence type="ECO:0000256" key="8">
    <source>
        <dbReference type="ARBA" id="ARBA00023004"/>
    </source>
</evidence>
<dbReference type="CDD" id="cd01347">
    <property type="entry name" value="ligand_gated_channel"/>
    <property type="match status" value="1"/>
</dbReference>
<gene>
    <name evidence="20" type="ORF">ABVT11_16410</name>
</gene>
<evidence type="ECO:0000256" key="6">
    <source>
        <dbReference type="ARBA" id="ARBA00022692"/>
    </source>
</evidence>
<dbReference type="InterPro" id="IPR039426">
    <property type="entry name" value="TonB-dep_rcpt-like"/>
</dbReference>
<dbReference type="PROSITE" id="PS01156">
    <property type="entry name" value="TONB_DEPENDENT_REC_2"/>
    <property type="match status" value="1"/>
</dbReference>
<feature type="compositionally biased region" description="Polar residues" evidence="17">
    <location>
        <begin position="494"/>
        <end position="512"/>
    </location>
</feature>
<dbReference type="InterPro" id="IPR010105">
    <property type="entry name" value="TonB_sidphr_rcpt"/>
</dbReference>
<evidence type="ECO:0000256" key="1">
    <source>
        <dbReference type="ARBA" id="ARBA00004571"/>
    </source>
</evidence>
<evidence type="ECO:0000313" key="21">
    <source>
        <dbReference type="Proteomes" id="UP001548590"/>
    </source>
</evidence>
<dbReference type="PANTHER" id="PTHR32552:SF82">
    <property type="entry name" value="FCUA PROTEIN"/>
    <property type="match status" value="1"/>
</dbReference>
<evidence type="ECO:0000256" key="15">
    <source>
        <dbReference type="PROSITE-ProRule" id="PRU10144"/>
    </source>
</evidence>
<evidence type="ECO:0000256" key="9">
    <source>
        <dbReference type="ARBA" id="ARBA00023065"/>
    </source>
</evidence>
<keyword evidence="5" id="KW-0410">Iron transport</keyword>
<keyword evidence="10 16" id="KW-0798">TonB box</keyword>
<proteinExistence type="inferred from homology"/>
<keyword evidence="8" id="KW-0408">Iron</keyword>
<evidence type="ECO:0000256" key="2">
    <source>
        <dbReference type="ARBA" id="ARBA00009810"/>
    </source>
</evidence>
<evidence type="ECO:0000313" key="20">
    <source>
        <dbReference type="EMBL" id="MET1491422.1"/>
    </source>
</evidence>
<dbReference type="Pfam" id="PF00593">
    <property type="entry name" value="TonB_dep_Rec_b-barrel"/>
    <property type="match status" value="1"/>
</dbReference>
<keyword evidence="21" id="KW-1185">Reference proteome</keyword>
<evidence type="ECO:0000256" key="18">
    <source>
        <dbReference type="SAM" id="SignalP"/>
    </source>
</evidence>
<evidence type="ECO:0000256" key="13">
    <source>
        <dbReference type="ARBA" id="ARBA00023237"/>
    </source>
</evidence>
<keyword evidence="6 14" id="KW-0812">Transmembrane</keyword>
<dbReference type="Gene3D" id="2.170.130.10">
    <property type="entry name" value="TonB-dependent receptor, plug domain"/>
    <property type="match status" value="1"/>
</dbReference>
<feature type="domain" description="Secretin/TonB short N-terminal" evidence="19">
    <location>
        <begin position="73"/>
        <end position="124"/>
    </location>
</feature>
<evidence type="ECO:0000256" key="4">
    <source>
        <dbReference type="ARBA" id="ARBA00022452"/>
    </source>
</evidence>
<dbReference type="InterPro" id="IPR036942">
    <property type="entry name" value="Beta-barrel_TonB_sf"/>
</dbReference>
<dbReference type="SUPFAM" id="SSF56935">
    <property type="entry name" value="Porins"/>
    <property type="match status" value="1"/>
</dbReference>
<dbReference type="SMART" id="SM00965">
    <property type="entry name" value="STN"/>
    <property type="match status" value="1"/>
</dbReference>
<sequence length="811" mass="87378">MPVTRVSSSSFSSSSPFARRALSVMLSALLGGGAVQSAWAQSAATRDERVQHFRIPAGSLGSSLARLALDAGLNLSFDPALTAGRESAALEGDFMPSTALAILLKGSGLVAFSRNDGSINLRKQEEAGAGGGAEPVLKAVTVVATNLGEGGEARAYSSSSARLGALGEKALKDTPYSLEVFSRDLIDNKQAQSLAEATKGDASIALSGSNLTGENNAFAVRGIAPDFYTGQRIDGMATRSRAADLPLENFDRVEILKGASAFQYGFGAPGGVVNYVLKRPTEETLRRIGTQVMDSGLLGVQGDFGGRFGAERQLGYRVAAVREEGDTYIKGGRSKRESASLAADWRIRQDLTWRADMLVAQHARYGGYWALVPNANGVANNYTAASPLSPIDGSRRLAPSFTRYGSVHQGWGTDLGWQLNPDWRAELAYRRAINGREFNAPAIFTDAQGNYSMRIWNYANRFESNQTQASVQGRFATGLLRHELVAGYSMTSTTSFNSPTQSSLLAGGSLSNPADPGNPYSSHVSYHDARTEYDKVFRRELFASDTLHAGDAVDFILGARHGRLEDRYTGYDRAALTPSVAAVYRPLAWLSTYASYVEALEEGGTAPTTAANAGQVFDPLKSTQHELGLKAEGRDWTANASVFRLQRGLTMTSSTNVYSQDGEAHYQGVELGLKTRLGRQWLLGSTAMWLDAKAQKTSSSALDGKHIQGVARTQLSQYAEYRVSGLPLTLTAGARYIGKRPIDAANNWSVGAVTLFDAGARYETELQGYPTVFRLNVDNLANKAYWITIPTYSYLQQGAPRTVKLSMQLDF</sequence>
<keyword evidence="7 18" id="KW-0732">Signal</keyword>
<evidence type="ECO:0000256" key="12">
    <source>
        <dbReference type="ARBA" id="ARBA00023170"/>
    </source>
</evidence>
<keyword evidence="3 14" id="KW-0813">Transport</keyword>
<accession>A0ABV2CU22</accession>
<evidence type="ECO:0000256" key="17">
    <source>
        <dbReference type="SAM" id="MobiDB-lite"/>
    </source>
</evidence>
<name>A0ABV2CU22_9RHOO</name>
<dbReference type="Proteomes" id="UP001548590">
    <property type="component" value="Unassembled WGS sequence"/>
</dbReference>
<keyword evidence="13 14" id="KW-0998">Cell outer membrane</keyword>
<feature type="chain" id="PRO_5046868566" evidence="18">
    <location>
        <begin position="41"/>
        <end position="811"/>
    </location>
</feature>
<keyword evidence="9" id="KW-0406">Ion transport</keyword>
<dbReference type="InterPro" id="IPR010917">
    <property type="entry name" value="TonB_rcpt_CS"/>
</dbReference>
<dbReference type="InterPro" id="IPR012910">
    <property type="entry name" value="Plug_dom"/>
</dbReference>
<dbReference type="NCBIfam" id="TIGR01783">
    <property type="entry name" value="TonB-siderophor"/>
    <property type="match status" value="1"/>
</dbReference>
<reference evidence="20 21" key="1">
    <citation type="submission" date="2024-07" db="EMBL/GenBank/DDBJ databases">
        <title>Uliginosibacterium paludis KCTC:42655.</title>
        <authorList>
            <person name="Kim M.K."/>
        </authorList>
    </citation>
    <scope>NUCLEOTIDE SEQUENCE [LARGE SCALE GENOMIC DNA]</scope>
    <source>
        <strain evidence="20 21">KCTC 42655</strain>
    </source>
</reference>
<evidence type="ECO:0000256" key="16">
    <source>
        <dbReference type="RuleBase" id="RU003357"/>
    </source>
</evidence>
<dbReference type="InterPro" id="IPR037066">
    <property type="entry name" value="Plug_dom_sf"/>
</dbReference>
<dbReference type="Gene3D" id="2.40.170.20">
    <property type="entry name" value="TonB-dependent receptor, beta-barrel domain"/>
    <property type="match status" value="1"/>
</dbReference>
<dbReference type="PROSITE" id="PS52016">
    <property type="entry name" value="TONB_DEPENDENT_REC_3"/>
    <property type="match status" value="1"/>
</dbReference>
<evidence type="ECO:0000256" key="10">
    <source>
        <dbReference type="ARBA" id="ARBA00023077"/>
    </source>
</evidence>
<protein>
    <submittedName>
        <fullName evidence="20">TonB-dependent receptor</fullName>
    </submittedName>
</protein>
<keyword evidence="4 14" id="KW-1134">Transmembrane beta strand</keyword>
<dbReference type="EMBL" id="JBEWLZ010000011">
    <property type="protein sequence ID" value="MET1491422.1"/>
    <property type="molecule type" value="Genomic_DNA"/>
</dbReference>
<dbReference type="RefSeq" id="WP_345929200.1">
    <property type="nucleotide sequence ID" value="NZ_JBDIVF010000009.1"/>
</dbReference>
<organism evidence="20 21">
    <name type="scientific">Uliginosibacterium paludis</name>
    <dbReference type="NCBI Taxonomy" id="1615952"/>
    <lineage>
        <taxon>Bacteria</taxon>
        <taxon>Pseudomonadati</taxon>
        <taxon>Pseudomonadota</taxon>
        <taxon>Betaproteobacteria</taxon>
        <taxon>Rhodocyclales</taxon>
        <taxon>Zoogloeaceae</taxon>
        <taxon>Uliginosibacterium</taxon>
    </lineage>
</organism>